<dbReference type="GO" id="GO:0061630">
    <property type="term" value="F:ubiquitin protein ligase activity"/>
    <property type="evidence" value="ECO:0007669"/>
    <property type="project" value="UniProtKB-EC"/>
</dbReference>
<evidence type="ECO:0000256" key="9">
    <source>
        <dbReference type="SAM" id="MobiDB-lite"/>
    </source>
</evidence>
<evidence type="ECO:0000256" key="2">
    <source>
        <dbReference type="ARBA" id="ARBA00012483"/>
    </source>
</evidence>
<dbReference type="PANTHER" id="PTHR46463">
    <property type="entry name" value="ZINC FINGER, RING/FYVE/PHD-TYPE"/>
    <property type="match status" value="1"/>
</dbReference>
<gene>
    <name evidence="11" type="ORF">C4D60_Mb04t00030</name>
</gene>
<reference evidence="11 12" key="1">
    <citation type="journal article" date="2019" name="Nat. Plants">
        <title>Genome sequencing of Musa balbisiana reveals subgenome evolution and function divergence in polyploid bananas.</title>
        <authorList>
            <person name="Yao X."/>
        </authorList>
    </citation>
    <scope>NUCLEOTIDE SEQUENCE [LARGE SCALE GENOMIC DNA]</scope>
    <source>
        <strain evidence="12">cv. DH-PKW</strain>
        <tissue evidence="11">Leaves</tissue>
    </source>
</reference>
<organism evidence="11 12">
    <name type="scientific">Musa balbisiana</name>
    <name type="common">Banana</name>
    <dbReference type="NCBI Taxonomy" id="52838"/>
    <lineage>
        <taxon>Eukaryota</taxon>
        <taxon>Viridiplantae</taxon>
        <taxon>Streptophyta</taxon>
        <taxon>Embryophyta</taxon>
        <taxon>Tracheophyta</taxon>
        <taxon>Spermatophyta</taxon>
        <taxon>Magnoliopsida</taxon>
        <taxon>Liliopsida</taxon>
        <taxon>Zingiberales</taxon>
        <taxon>Musaceae</taxon>
        <taxon>Musa</taxon>
    </lineage>
</organism>
<dbReference type="FunFam" id="3.30.40.10:FF:000521">
    <property type="entry name" value="RING/U-box superfamily protein"/>
    <property type="match status" value="1"/>
</dbReference>
<protein>
    <recommendedName>
        <fullName evidence="2">RING-type E3 ubiquitin transferase</fullName>
        <ecNumber evidence="2">2.3.2.27</ecNumber>
    </recommendedName>
</protein>
<keyword evidence="6" id="KW-0833">Ubl conjugation pathway</keyword>
<accession>A0A4S8K8J1</accession>
<keyword evidence="12" id="KW-1185">Reference proteome</keyword>
<name>A0A4S8K8J1_MUSBA</name>
<dbReference type="CDD" id="cd23116">
    <property type="entry name" value="RING-H2_AIRP1-like"/>
    <property type="match status" value="1"/>
</dbReference>
<dbReference type="AlphaFoldDB" id="A0A4S8K8J1"/>
<proteinExistence type="predicted"/>
<evidence type="ECO:0000256" key="5">
    <source>
        <dbReference type="ARBA" id="ARBA00022771"/>
    </source>
</evidence>
<keyword evidence="7" id="KW-0862">Zinc</keyword>
<dbReference type="Pfam" id="PF13639">
    <property type="entry name" value="zf-RING_2"/>
    <property type="match status" value="1"/>
</dbReference>
<keyword evidence="5 8" id="KW-0863">Zinc-finger</keyword>
<evidence type="ECO:0000313" key="12">
    <source>
        <dbReference type="Proteomes" id="UP000317650"/>
    </source>
</evidence>
<keyword evidence="3" id="KW-0808">Transferase</keyword>
<evidence type="ECO:0000256" key="7">
    <source>
        <dbReference type="ARBA" id="ARBA00022833"/>
    </source>
</evidence>
<evidence type="ECO:0000259" key="10">
    <source>
        <dbReference type="PROSITE" id="PS50089"/>
    </source>
</evidence>
<keyword evidence="4" id="KW-0479">Metal-binding</keyword>
<dbReference type="SMART" id="SM00184">
    <property type="entry name" value="RING"/>
    <property type="match status" value="1"/>
</dbReference>
<dbReference type="PROSITE" id="PS50089">
    <property type="entry name" value="ZF_RING_2"/>
    <property type="match status" value="1"/>
</dbReference>
<comment type="caution">
    <text evidence="11">The sequence shown here is derived from an EMBL/GenBank/DDBJ whole genome shotgun (WGS) entry which is preliminary data.</text>
</comment>
<dbReference type="GO" id="GO:0008270">
    <property type="term" value="F:zinc ion binding"/>
    <property type="evidence" value="ECO:0007669"/>
    <property type="project" value="UniProtKB-KW"/>
</dbReference>
<dbReference type="InterPro" id="IPR001841">
    <property type="entry name" value="Znf_RING"/>
</dbReference>
<feature type="region of interest" description="Disordered" evidence="9">
    <location>
        <begin position="231"/>
        <end position="250"/>
    </location>
</feature>
<dbReference type="SUPFAM" id="SSF57850">
    <property type="entry name" value="RING/U-box"/>
    <property type="match status" value="1"/>
</dbReference>
<dbReference type="Proteomes" id="UP000317650">
    <property type="component" value="Chromosome 4"/>
</dbReference>
<dbReference type="Gene3D" id="3.30.40.10">
    <property type="entry name" value="Zinc/RING finger domain, C3HC4 (zinc finger)"/>
    <property type="match status" value="1"/>
</dbReference>
<feature type="region of interest" description="Disordered" evidence="9">
    <location>
        <begin position="37"/>
        <end position="56"/>
    </location>
</feature>
<evidence type="ECO:0000256" key="1">
    <source>
        <dbReference type="ARBA" id="ARBA00000900"/>
    </source>
</evidence>
<dbReference type="PANTHER" id="PTHR46463:SF10">
    <property type="entry name" value="OS01G0926200 PROTEIN"/>
    <property type="match status" value="1"/>
</dbReference>
<evidence type="ECO:0000256" key="8">
    <source>
        <dbReference type="PROSITE-ProRule" id="PRU00175"/>
    </source>
</evidence>
<evidence type="ECO:0000313" key="11">
    <source>
        <dbReference type="EMBL" id="THU71306.1"/>
    </source>
</evidence>
<evidence type="ECO:0000256" key="3">
    <source>
        <dbReference type="ARBA" id="ARBA00022679"/>
    </source>
</evidence>
<dbReference type="STRING" id="52838.A0A4S8K8J1"/>
<evidence type="ECO:0000256" key="4">
    <source>
        <dbReference type="ARBA" id="ARBA00022723"/>
    </source>
</evidence>
<dbReference type="InterPro" id="IPR013083">
    <property type="entry name" value="Znf_RING/FYVE/PHD"/>
</dbReference>
<feature type="compositionally biased region" description="Basic and acidic residues" evidence="9">
    <location>
        <begin position="231"/>
        <end position="245"/>
    </location>
</feature>
<sequence>MIHSSSHPASRFSLSLDAPRRRNESTYYAVVRTAMGPSRKGKRHATKTHTCPPPSPLSLSLPLASPPLAPILRVIKPGSVAPAQSGGANTTAVLSILNNRTFILSLKILLEDAEKYLSLIRTRFMGAFCCCLCPEDFEEHAYSSNSIYRHCICLRYFFHQLLDGYGATFQRLDGRSVPSQIQITTPSSLSTAAGNAPDNSACETYHVVPLPQPYDADPRYSRLQREGLVSRREKSMNHTQEELHTLRRNGSSSAVETLGAIKKRNIAESEEGFKLTHPESEKYLSAKACDTSFVITTSEDEDVCPTCLEEYTPENPKIVANCSHHFHLSCIYEWMERSDTCPVCGKEMEFCESP</sequence>
<dbReference type="EC" id="2.3.2.27" evidence="2"/>
<comment type="catalytic activity">
    <reaction evidence="1">
        <text>S-ubiquitinyl-[E2 ubiquitin-conjugating enzyme]-L-cysteine + [acceptor protein]-L-lysine = [E2 ubiquitin-conjugating enzyme]-L-cysteine + N(6)-ubiquitinyl-[acceptor protein]-L-lysine.</text>
        <dbReference type="EC" id="2.3.2.27"/>
    </reaction>
</comment>
<evidence type="ECO:0000256" key="6">
    <source>
        <dbReference type="ARBA" id="ARBA00022786"/>
    </source>
</evidence>
<dbReference type="EMBL" id="PYDT01000001">
    <property type="protein sequence ID" value="THU71306.1"/>
    <property type="molecule type" value="Genomic_DNA"/>
</dbReference>
<feature type="domain" description="RING-type" evidence="10">
    <location>
        <begin position="304"/>
        <end position="344"/>
    </location>
</feature>